<dbReference type="GO" id="GO:0004777">
    <property type="term" value="F:succinate-semialdehyde dehydrogenase (NAD+) activity"/>
    <property type="evidence" value="ECO:0007669"/>
    <property type="project" value="TreeGrafter"/>
</dbReference>
<dbReference type="SUPFAM" id="SSF53720">
    <property type="entry name" value="ALDH-like"/>
    <property type="match status" value="1"/>
</dbReference>
<dbReference type="InterPro" id="IPR015590">
    <property type="entry name" value="Aldehyde_DH_dom"/>
</dbReference>
<evidence type="ECO:0000259" key="5">
    <source>
        <dbReference type="Pfam" id="PF00171"/>
    </source>
</evidence>
<organism evidence="6 7">
    <name type="scientific">Candidatus Thermofonsia Clade 1 bacterium</name>
    <dbReference type="NCBI Taxonomy" id="2364210"/>
    <lineage>
        <taxon>Bacteria</taxon>
        <taxon>Bacillati</taxon>
        <taxon>Chloroflexota</taxon>
        <taxon>Candidatus Thermofontia</taxon>
        <taxon>Candidatus Thermofonsia Clade 1</taxon>
    </lineage>
</organism>
<protein>
    <submittedName>
        <fullName evidence="6">Succinate-semialdehyde dehydrogenase (NADP(+))</fullName>
        <ecNumber evidence="6">1.2.1.16</ecNumber>
    </submittedName>
</protein>
<sequence length="492" mass="52882">MLDVQDLEQITAQTLGDEPYRLLIDGTWCQSANGAQFAVHNPATGQILTYVPDGGAAETRAAIEAAYAALPKWSSTPAPERAAILRRVATLLLERRERLATLMTLEQGKPLQEARNEITFAASFFTWFSGEAERLYGQIVPASVANKRLLVWRQAVGVAALITPWNFPMGMLARKLSAALAAGCTAVCKPAEQTPLSAIALGRILIEAGVPKGVVNIITCHDPVPFSETIFADDRVRKISFTGSTEVGKLLISKSAAGVKRLSLELGGNAPFIVFEDADLKAAVQGAILSKFRNAGQTCVCANRIFVQRSVYEPFAEQLSAAVRQLRVGNGLAPEVQIGPLIDRAARQKVERHVQDAVAQGAEVRVGGSALGENSLFWLPTVITGAHAGMLVAREETFGPVAPLIAFESEEEVIQRANDTQYGLAAYFYTRDVSRVFRVAERLEYGIIGVNDPLPSTAQAPFGGIKQSGFGREGGATGIDEYLDVKYIALGI</sequence>
<feature type="domain" description="Aldehyde dehydrogenase" evidence="5">
    <location>
        <begin position="28"/>
        <end position="488"/>
    </location>
</feature>
<dbReference type="FunFam" id="3.40.605.10:FF:000026">
    <property type="entry name" value="Aldehyde dehydrogenase, putative"/>
    <property type="match status" value="1"/>
</dbReference>
<dbReference type="InterPro" id="IPR016160">
    <property type="entry name" value="Ald_DH_CS_CYS"/>
</dbReference>
<dbReference type="Gene3D" id="3.40.605.10">
    <property type="entry name" value="Aldehyde Dehydrogenase, Chain A, domain 1"/>
    <property type="match status" value="1"/>
</dbReference>
<feature type="active site" evidence="3">
    <location>
        <position position="265"/>
    </location>
</feature>
<dbReference type="FunFam" id="3.40.309.10:FF:000004">
    <property type="entry name" value="Succinate-semialdehyde dehydrogenase I"/>
    <property type="match status" value="1"/>
</dbReference>
<dbReference type="FunFam" id="3.40.605.10:FF:000005">
    <property type="entry name" value="Succinate-semialdehyde dehydrogenase I"/>
    <property type="match status" value="1"/>
</dbReference>
<dbReference type="AlphaFoldDB" id="A0A2M8PFB8"/>
<dbReference type="Gene3D" id="3.40.309.10">
    <property type="entry name" value="Aldehyde Dehydrogenase, Chain A, domain 2"/>
    <property type="match status" value="1"/>
</dbReference>
<evidence type="ECO:0000256" key="1">
    <source>
        <dbReference type="ARBA" id="ARBA00009986"/>
    </source>
</evidence>
<comment type="caution">
    <text evidence="6">The sequence shown here is derived from an EMBL/GenBank/DDBJ whole genome shotgun (WGS) entry which is preliminary data.</text>
</comment>
<dbReference type="GO" id="GO:0009450">
    <property type="term" value="P:gamma-aminobutyric acid catabolic process"/>
    <property type="evidence" value="ECO:0007669"/>
    <property type="project" value="TreeGrafter"/>
</dbReference>
<dbReference type="PROSITE" id="PS00070">
    <property type="entry name" value="ALDEHYDE_DEHYDR_CYS"/>
    <property type="match status" value="1"/>
</dbReference>
<dbReference type="Pfam" id="PF00171">
    <property type="entry name" value="Aldedh"/>
    <property type="match status" value="1"/>
</dbReference>
<dbReference type="InterPro" id="IPR050740">
    <property type="entry name" value="Aldehyde_DH_Superfamily"/>
</dbReference>
<dbReference type="InterPro" id="IPR016162">
    <property type="entry name" value="Ald_DH_N"/>
</dbReference>
<evidence type="ECO:0000256" key="3">
    <source>
        <dbReference type="PROSITE-ProRule" id="PRU10007"/>
    </source>
</evidence>
<dbReference type="EC" id="1.2.1.16" evidence="6"/>
<dbReference type="InterPro" id="IPR029510">
    <property type="entry name" value="Ald_DH_CS_GLU"/>
</dbReference>
<evidence type="ECO:0000256" key="4">
    <source>
        <dbReference type="RuleBase" id="RU003345"/>
    </source>
</evidence>
<gene>
    <name evidence="6" type="primary">gabD</name>
    <name evidence="6" type="ORF">CUN49_06740</name>
</gene>
<dbReference type="PANTHER" id="PTHR43353:SF5">
    <property type="entry name" value="SUCCINATE-SEMIALDEHYDE DEHYDROGENASE, MITOCHONDRIAL"/>
    <property type="match status" value="1"/>
</dbReference>
<evidence type="ECO:0000256" key="2">
    <source>
        <dbReference type="ARBA" id="ARBA00023002"/>
    </source>
</evidence>
<comment type="similarity">
    <text evidence="1 4">Belongs to the aldehyde dehydrogenase family.</text>
</comment>
<accession>A0A2M8PFB8</accession>
<name>A0A2M8PFB8_9CHLR</name>
<proteinExistence type="inferred from homology"/>
<dbReference type="Proteomes" id="UP000229681">
    <property type="component" value="Unassembled WGS sequence"/>
</dbReference>
<dbReference type="InterPro" id="IPR016163">
    <property type="entry name" value="Ald_DH_C"/>
</dbReference>
<dbReference type="EMBL" id="PGTM01000072">
    <property type="protein sequence ID" value="PJF36201.1"/>
    <property type="molecule type" value="Genomic_DNA"/>
</dbReference>
<evidence type="ECO:0000313" key="6">
    <source>
        <dbReference type="EMBL" id="PJF36201.1"/>
    </source>
</evidence>
<evidence type="ECO:0000313" key="7">
    <source>
        <dbReference type="Proteomes" id="UP000229681"/>
    </source>
</evidence>
<dbReference type="PANTHER" id="PTHR43353">
    <property type="entry name" value="SUCCINATE-SEMIALDEHYDE DEHYDROGENASE, MITOCHONDRIAL"/>
    <property type="match status" value="1"/>
</dbReference>
<reference evidence="6 7" key="1">
    <citation type="submission" date="2017-11" db="EMBL/GenBank/DDBJ databases">
        <title>Evolution of Phototrophy in the Chloroflexi Phylum Driven by Horizontal Gene Transfer.</title>
        <authorList>
            <person name="Ward L.M."/>
            <person name="Hemp J."/>
            <person name="Shih P.M."/>
            <person name="Mcglynn S.E."/>
            <person name="Fischer W."/>
        </authorList>
    </citation>
    <scope>NUCLEOTIDE SEQUENCE [LARGE SCALE GENOMIC DNA]</scope>
    <source>
        <strain evidence="6">JP3_13</strain>
    </source>
</reference>
<dbReference type="InterPro" id="IPR016161">
    <property type="entry name" value="Ald_DH/histidinol_DH"/>
</dbReference>
<dbReference type="PROSITE" id="PS00687">
    <property type="entry name" value="ALDEHYDE_DEHYDR_GLU"/>
    <property type="match status" value="1"/>
</dbReference>
<keyword evidence="2 4" id="KW-0560">Oxidoreductase</keyword>
<dbReference type="CDD" id="cd07103">
    <property type="entry name" value="ALDH_F5_SSADH_GabD"/>
    <property type="match status" value="1"/>
</dbReference>